<dbReference type="STRING" id="1121307.CLCY_5c00640"/>
<evidence type="ECO:0000313" key="1">
    <source>
        <dbReference type="EMBL" id="KMT22825.1"/>
    </source>
</evidence>
<proteinExistence type="predicted"/>
<dbReference type="GO" id="GO:0006355">
    <property type="term" value="P:regulation of DNA-templated transcription"/>
    <property type="evidence" value="ECO:0007669"/>
    <property type="project" value="InterPro"/>
</dbReference>
<organism evidence="1 2">
    <name type="scientific">Clostridium cylindrosporum DSM 605</name>
    <dbReference type="NCBI Taxonomy" id="1121307"/>
    <lineage>
        <taxon>Bacteria</taxon>
        <taxon>Bacillati</taxon>
        <taxon>Bacillota</taxon>
        <taxon>Clostridia</taxon>
        <taxon>Eubacteriales</taxon>
        <taxon>Clostridiaceae</taxon>
        <taxon>Clostridium</taxon>
    </lineage>
</organism>
<dbReference type="InterPro" id="IPR009366">
    <property type="entry name" value="Protein_Veg"/>
</dbReference>
<dbReference type="PANTHER" id="PTHR40026:SF1">
    <property type="entry name" value="PROTEIN VEG"/>
    <property type="match status" value="1"/>
</dbReference>
<sequence>MKGKDMLDAIKENISRHVGQRIVLKANSGRKKVVIREGILEQTYPNIFIVRLGQEGKTERRVSYSYSDILTRVVQIECNNVVI</sequence>
<accession>A0A0J8D9U2</accession>
<dbReference type="PANTHER" id="PTHR40026">
    <property type="entry name" value="PROTEIN VEG"/>
    <property type="match status" value="1"/>
</dbReference>
<dbReference type="OrthoDB" id="5469at2"/>
<dbReference type="PATRIC" id="fig|1121307.3.peg.1997"/>
<reference evidence="1 2" key="1">
    <citation type="submission" date="2015-06" db="EMBL/GenBank/DDBJ databases">
        <title>Draft genome sequence of the purine-degrading Clostridium cylindrosporum HC-1 (DSM 605).</title>
        <authorList>
            <person name="Poehlein A."/>
            <person name="Schiel-Bengelsdorf B."/>
            <person name="Bengelsdorf F."/>
            <person name="Daniel R."/>
            <person name="Duerre P."/>
        </authorList>
    </citation>
    <scope>NUCLEOTIDE SEQUENCE [LARGE SCALE GENOMIC DNA]</scope>
    <source>
        <strain evidence="1 2">DSM 605</strain>
    </source>
</reference>
<evidence type="ECO:0008006" key="3">
    <source>
        <dbReference type="Google" id="ProtNLM"/>
    </source>
</evidence>
<dbReference type="PIRSF" id="PIRSF037257">
    <property type="entry name" value="DUF1021"/>
    <property type="match status" value="1"/>
</dbReference>
<dbReference type="Gene3D" id="2.30.30.100">
    <property type="match status" value="1"/>
</dbReference>
<protein>
    <recommendedName>
        <fullName evidence="3">Veg protein</fullName>
    </recommendedName>
</protein>
<dbReference type="AlphaFoldDB" id="A0A0J8D9U2"/>
<name>A0A0J8D9U2_CLOCY</name>
<dbReference type="RefSeq" id="WP_048569681.1">
    <property type="nucleotide sequence ID" value="NZ_LFVU01000004.1"/>
</dbReference>
<dbReference type="EMBL" id="LFVU01000004">
    <property type="protein sequence ID" value="KMT22825.1"/>
    <property type="molecule type" value="Genomic_DNA"/>
</dbReference>
<evidence type="ECO:0000313" key="2">
    <source>
        <dbReference type="Proteomes" id="UP000036756"/>
    </source>
</evidence>
<dbReference type="Pfam" id="PF06257">
    <property type="entry name" value="VEG"/>
    <property type="match status" value="1"/>
</dbReference>
<comment type="caution">
    <text evidence="1">The sequence shown here is derived from an EMBL/GenBank/DDBJ whole genome shotgun (WGS) entry which is preliminary data.</text>
</comment>
<keyword evidence="2" id="KW-1185">Reference proteome</keyword>
<gene>
    <name evidence="1" type="ORF">CLCY_5c00640</name>
</gene>
<dbReference type="Proteomes" id="UP000036756">
    <property type="component" value="Unassembled WGS sequence"/>
</dbReference>